<sequence length="73" mass="7586">MSDSTGGPRATALLERTTGIEMNESTTVSVPDSPAELWVSTSRPVSATCASTWDHVSADTASWVAPPVTFCSA</sequence>
<comment type="caution">
    <text evidence="1">The sequence shown here is derived from an EMBL/GenBank/DDBJ whole genome shotgun (WGS) entry which is preliminary data.</text>
</comment>
<evidence type="ECO:0000313" key="1">
    <source>
        <dbReference type="EMBL" id="MBB6034117.1"/>
    </source>
</evidence>
<dbReference type="EMBL" id="JACHGT010000004">
    <property type="protein sequence ID" value="MBB6034117.1"/>
    <property type="molecule type" value="Genomic_DNA"/>
</dbReference>
<evidence type="ECO:0000313" key="2">
    <source>
        <dbReference type="Proteomes" id="UP000548476"/>
    </source>
</evidence>
<organism evidence="1 2">
    <name type="scientific">Phytomonospora endophytica</name>
    <dbReference type="NCBI Taxonomy" id="714109"/>
    <lineage>
        <taxon>Bacteria</taxon>
        <taxon>Bacillati</taxon>
        <taxon>Actinomycetota</taxon>
        <taxon>Actinomycetes</taxon>
        <taxon>Micromonosporales</taxon>
        <taxon>Micromonosporaceae</taxon>
        <taxon>Phytomonospora</taxon>
    </lineage>
</organism>
<protein>
    <submittedName>
        <fullName evidence="1">Uncharacterized protein</fullName>
    </submittedName>
</protein>
<dbReference type="AlphaFoldDB" id="A0A841FLQ3"/>
<name>A0A841FLQ3_9ACTN</name>
<gene>
    <name evidence="1" type="ORF">HNR73_001967</name>
</gene>
<keyword evidence="2" id="KW-1185">Reference proteome</keyword>
<reference evidence="1 2" key="1">
    <citation type="submission" date="2020-08" db="EMBL/GenBank/DDBJ databases">
        <title>Genomic Encyclopedia of Type Strains, Phase IV (KMG-IV): sequencing the most valuable type-strain genomes for metagenomic binning, comparative biology and taxonomic classification.</title>
        <authorList>
            <person name="Goeker M."/>
        </authorList>
    </citation>
    <scope>NUCLEOTIDE SEQUENCE [LARGE SCALE GENOMIC DNA]</scope>
    <source>
        <strain evidence="1 2">YIM 65646</strain>
    </source>
</reference>
<dbReference type="Proteomes" id="UP000548476">
    <property type="component" value="Unassembled WGS sequence"/>
</dbReference>
<proteinExistence type="predicted"/>
<dbReference type="RefSeq" id="WP_184787007.1">
    <property type="nucleotide sequence ID" value="NZ_BONT01000044.1"/>
</dbReference>
<accession>A0A841FLQ3</accession>